<organism evidence="2 4">
    <name type="scientific">Blautia obeum</name>
    <dbReference type="NCBI Taxonomy" id="40520"/>
    <lineage>
        <taxon>Bacteria</taxon>
        <taxon>Bacillati</taxon>
        <taxon>Bacillota</taxon>
        <taxon>Clostridia</taxon>
        <taxon>Lachnospirales</taxon>
        <taxon>Lachnospiraceae</taxon>
        <taxon>Blautia</taxon>
    </lineage>
</organism>
<evidence type="ECO:0000313" key="5">
    <source>
        <dbReference type="Proteomes" id="UP000265828"/>
    </source>
</evidence>
<keyword evidence="1" id="KW-0472">Membrane</keyword>
<evidence type="ECO:0000313" key="2">
    <source>
        <dbReference type="EMBL" id="CUP95618.1"/>
    </source>
</evidence>
<keyword evidence="1" id="KW-0812">Transmembrane</keyword>
<feature type="transmembrane region" description="Helical" evidence="1">
    <location>
        <begin position="6"/>
        <end position="26"/>
    </location>
</feature>
<keyword evidence="1" id="KW-1133">Transmembrane helix</keyword>
<dbReference type="RefSeq" id="WP_055056884.1">
    <property type="nucleotide sequence ID" value="NZ_CZBA01000025.1"/>
</dbReference>
<name>A0A174SIW2_9FIRM</name>
<feature type="transmembrane region" description="Helical" evidence="1">
    <location>
        <begin position="87"/>
        <end position="107"/>
    </location>
</feature>
<evidence type="ECO:0000313" key="4">
    <source>
        <dbReference type="Proteomes" id="UP000095413"/>
    </source>
</evidence>
<dbReference type="Pfam" id="PF18936">
    <property type="entry name" value="DUF5684"/>
    <property type="match status" value="1"/>
</dbReference>
<reference evidence="2 4" key="1">
    <citation type="submission" date="2015-09" db="EMBL/GenBank/DDBJ databases">
        <authorList>
            <consortium name="Pathogen Informatics"/>
        </authorList>
    </citation>
    <scope>NUCLEOTIDE SEQUENCE [LARGE SCALE GENOMIC DNA]</scope>
    <source>
        <strain evidence="2 4">2789STDY5834921</strain>
    </source>
</reference>
<dbReference type="EMBL" id="CZBA01000025">
    <property type="protein sequence ID" value="CUP95618.1"/>
    <property type="molecule type" value="Genomic_DNA"/>
</dbReference>
<accession>A0A174SIW2</accession>
<dbReference type="OrthoDB" id="2376202at2"/>
<feature type="transmembrane region" description="Helical" evidence="1">
    <location>
        <begin position="64"/>
        <end position="81"/>
    </location>
</feature>
<protein>
    <submittedName>
        <fullName evidence="2">Uncharacterized protein</fullName>
    </submittedName>
</protein>
<gene>
    <name evidence="3" type="ORF">DWW07_15175</name>
    <name evidence="2" type="ORF">ERS852533_03185</name>
</gene>
<dbReference type="Proteomes" id="UP000095413">
    <property type="component" value="Unassembled WGS sequence"/>
</dbReference>
<dbReference type="Proteomes" id="UP000265828">
    <property type="component" value="Unassembled WGS sequence"/>
</dbReference>
<sequence>MGLLLISSMMLLGGIYLIFALVWWILQIIANWNIFTKAGEAGWKSLIPIYGDYVSYKIAWQTSYFWLSFILGIVASYVSSANLNESIFLTVIATLLRIVIAVINIMYCIKLSRAFGHGIGFAIGLILLQPIFLLILGFGSDQYYGADR</sequence>
<dbReference type="InterPro" id="IPR043739">
    <property type="entry name" value="DUF5684"/>
</dbReference>
<dbReference type="EMBL" id="QRZI01000013">
    <property type="protein sequence ID" value="RGV61206.1"/>
    <property type="molecule type" value="Genomic_DNA"/>
</dbReference>
<evidence type="ECO:0000313" key="3">
    <source>
        <dbReference type="EMBL" id="RGV61206.1"/>
    </source>
</evidence>
<evidence type="ECO:0000256" key="1">
    <source>
        <dbReference type="SAM" id="Phobius"/>
    </source>
</evidence>
<feature type="transmembrane region" description="Helical" evidence="1">
    <location>
        <begin position="119"/>
        <end position="139"/>
    </location>
</feature>
<dbReference type="AlphaFoldDB" id="A0A174SIW2"/>
<reference evidence="3 5" key="2">
    <citation type="submission" date="2018-08" db="EMBL/GenBank/DDBJ databases">
        <title>A genome reference for cultivated species of the human gut microbiota.</title>
        <authorList>
            <person name="Zou Y."/>
            <person name="Xue W."/>
            <person name="Luo G."/>
        </authorList>
    </citation>
    <scope>NUCLEOTIDE SEQUENCE [LARGE SCALE GENOMIC DNA]</scope>
    <source>
        <strain evidence="3 5">AF14-23</strain>
    </source>
</reference>
<proteinExistence type="predicted"/>